<feature type="transmembrane region" description="Helical" evidence="1">
    <location>
        <begin position="252"/>
        <end position="275"/>
    </location>
</feature>
<dbReference type="STRING" id="1123029.SAMN02745172_02278"/>
<keyword evidence="1" id="KW-0472">Membrane</keyword>
<name>A0A1M7ZL48_9HYPH</name>
<protein>
    <recommendedName>
        <fullName evidence="4">YrhK-like protein</fullName>
    </recommendedName>
</protein>
<feature type="transmembrane region" description="Helical" evidence="1">
    <location>
        <begin position="67"/>
        <end position="89"/>
    </location>
</feature>
<evidence type="ECO:0000256" key="1">
    <source>
        <dbReference type="SAM" id="Phobius"/>
    </source>
</evidence>
<reference evidence="2 3" key="1">
    <citation type="submission" date="2016-12" db="EMBL/GenBank/DDBJ databases">
        <authorList>
            <person name="Song W.-J."/>
            <person name="Kurnit D.M."/>
        </authorList>
    </citation>
    <scope>NUCLEOTIDE SEQUENCE [LARGE SCALE GENOMIC DNA]</scope>
    <source>
        <strain evidence="2 3">DSM 19599</strain>
    </source>
</reference>
<feature type="transmembrane region" description="Helical" evidence="1">
    <location>
        <begin position="226"/>
        <end position="246"/>
    </location>
</feature>
<evidence type="ECO:0000313" key="3">
    <source>
        <dbReference type="Proteomes" id="UP000186406"/>
    </source>
</evidence>
<organism evidence="2 3">
    <name type="scientific">Pseudoxanthobacter soli DSM 19599</name>
    <dbReference type="NCBI Taxonomy" id="1123029"/>
    <lineage>
        <taxon>Bacteria</taxon>
        <taxon>Pseudomonadati</taxon>
        <taxon>Pseudomonadota</taxon>
        <taxon>Alphaproteobacteria</taxon>
        <taxon>Hyphomicrobiales</taxon>
        <taxon>Segnochrobactraceae</taxon>
        <taxon>Pseudoxanthobacter</taxon>
    </lineage>
</organism>
<feature type="transmembrane region" description="Helical" evidence="1">
    <location>
        <begin position="188"/>
        <end position="214"/>
    </location>
</feature>
<keyword evidence="3" id="KW-1185">Reference proteome</keyword>
<dbReference type="RefSeq" id="WP_073628690.1">
    <property type="nucleotide sequence ID" value="NZ_FRXO01000004.1"/>
</dbReference>
<dbReference type="AlphaFoldDB" id="A0A1M7ZL48"/>
<proteinExistence type="predicted"/>
<dbReference type="OrthoDB" id="244933at2"/>
<keyword evidence="1" id="KW-1133">Transmembrane helix</keyword>
<sequence length="285" mass="31762">MISLFRHRDTTGVHVAGPWPFVTFRSYRLGRRRVFWRARQHRKGLMRRARALENAPTPFWQSRRYNWYVGAIFAAGSFLFMLGSALSLLPPSLGIAAGLINVVFFLGSIPFTTAAYLQHFQAANASEFTLSPGAPEAGRSISFIGWHPRSAGWLSTFTQFVGTIAFNVNTFDGILAPTRWYVQDVAIWLPDMVGSILFLVSAYLAFIETAGAYWRWKPRDLAWQIVFVNLVGCVAFMIAAIVTYVPSGPDPAWTGIMGNAQLFLGASCFFIGAWLTMRESETAAP</sequence>
<keyword evidence="1" id="KW-0812">Transmembrane</keyword>
<dbReference type="Proteomes" id="UP000186406">
    <property type="component" value="Unassembled WGS sequence"/>
</dbReference>
<evidence type="ECO:0008006" key="4">
    <source>
        <dbReference type="Google" id="ProtNLM"/>
    </source>
</evidence>
<evidence type="ECO:0000313" key="2">
    <source>
        <dbReference type="EMBL" id="SHO65633.1"/>
    </source>
</evidence>
<gene>
    <name evidence="2" type="ORF">SAMN02745172_02278</name>
</gene>
<dbReference type="EMBL" id="FRXO01000004">
    <property type="protein sequence ID" value="SHO65633.1"/>
    <property type="molecule type" value="Genomic_DNA"/>
</dbReference>
<accession>A0A1M7ZL48</accession>
<feature type="transmembrane region" description="Helical" evidence="1">
    <location>
        <begin position="95"/>
        <end position="117"/>
    </location>
</feature>